<gene>
    <name evidence="1" type="ORF">SPIL2461_LOCUS6612</name>
</gene>
<proteinExistence type="predicted"/>
<organism evidence="1 2">
    <name type="scientific">Symbiodinium pilosum</name>
    <name type="common">Dinoflagellate</name>
    <dbReference type="NCBI Taxonomy" id="2952"/>
    <lineage>
        <taxon>Eukaryota</taxon>
        <taxon>Sar</taxon>
        <taxon>Alveolata</taxon>
        <taxon>Dinophyceae</taxon>
        <taxon>Suessiales</taxon>
        <taxon>Symbiodiniaceae</taxon>
        <taxon>Symbiodinium</taxon>
    </lineage>
</organism>
<evidence type="ECO:0000313" key="2">
    <source>
        <dbReference type="Proteomes" id="UP000649617"/>
    </source>
</evidence>
<evidence type="ECO:0000313" key="1">
    <source>
        <dbReference type="EMBL" id="CAE7294055.1"/>
    </source>
</evidence>
<protein>
    <submittedName>
        <fullName evidence="1">Uncharacterized protein</fullName>
    </submittedName>
</protein>
<name>A0A812NLN4_SYMPI</name>
<dbReference type="AlphaFoldDB" id="A0A812NLN4"/>
<comment type="caution">
    <text evidence="1">The sequence shown here is derived from an EMBL/GenBank/DDBJ whole genome shotgun (WGS) entry which is preliminary data.</text>
</comment>
<feature type="non-terminal residue" evidence="1">
    <location>
        <position position="90"/>
    </location>
</feature>
<feature type="non-terminal residue" evidence="1">
    <location>
        <position position="1"/>
    </location>
</feature>
<sequence length="90" mass="9886">AWKKSGSLIFASTDGKDDCTDYVAVWAIKDGAVGHLNEDKTAISYKKEWSLFKSEAPPEPVAIYEQPGEKIDIDKQGSATSFVTDVRGEF</sequence>
<reference evidence="1" key="1">
    <citation type="submission" date="2021-02" db="EMBL/GenBank/DDBJ databases">
        <authorList>
            <person name="Dougan E. K."/>
            <person name="Rhodes N."/>
            <person name="Thang M."/>
            <person name="Chan C."/>
        </authorList>
    </citation>
    <scope>NUCLEOTIDE SEQUENCE</scope>
</reference>
<accession>A0A812NLN4</accession>
<keyword evidence="2" id="KW-1185">Reference proteome</keyword>
<dbReference type="EMBL" id="CAJNIZ010010113">
    <property type="protein sequence ID" value="CAE7294055.1"/>
    <property type="molecule type" value="Genomic_DNA"/>
</dbReference>
<dbReference type="Proteomes" id="UP000649617">
    <property type="component" value="Unassembled WGS sequence"/>
</dbReference>